<comment type="caution">
    <text evidence="1">The sequence shown here is derived from an EMBL/GenBank/DDBJ whole genome shotgun (WGS) entry which is preliminary data.</text>
</comment>
<reference evidence="1" key="1">
    <citation type="submission" date="2021-02" db="EMBL/GenBank/DDBJ databases">
        <authorList>
            <consortium name="DOE Joint Genome Institute"/>
            <person name="Ahrendt S."/>
            <person name="Looney B.P."/>
            <person name="Miyauchi S."/>
            <person name="Morin E."/>
            <person name="Drula E."/>
            <person name="Courty P.E."/>
            <person name="Chicoki N."/>
            <person name="Fauchery L."/>
            <person name="Kohler A."/>
            <person name="Kuo A."/>
            <person name="Labutti K."/>
            <person name="Pangilinan J."/>
            <person name="Lipzen A."/>
            <person name="Riley R."/>
            <person name="Andreopoulos W."/>
            <person name="He G."/>
            <person name="Johnson J."/>
            <person name="Barry K.W."/>
            <person name="Grigoriev I.V."/>
            <person name="Nagy L."/>
            <person name="Hibbett D."/>
            <person name="Henrissat B."/>
            <person name="Matheny P.B."/>
            <person name="Labbe J."/>
            <person name="Martin F."/>
        </authorList>
    </citation>
    <scope>NUCLEOTIDE SEQUENCE</scope>
    <source>
        <strain evidence="1">FP105234-sp</strain>
    </source>
</reference>
<protein>
    <submittedName>
        <fullName evidence="1">Uncharacterized protein</fullName>
    </submittedName>
</protein>
<name>A0ACB8RBN0_9AGAM</name>
<keyword evidence="2" id="KW-1185">Reference proteome</keyword>
<reference evidence="1" key="2">
    <citation type="journal article" date="2022" name="New Phytol.">
        <title>Evolutionary transition to the ectomycorrhizal habit in the genomes of a hyperdiverse lineage of mushroom-forming fungi.</title>
        <authorList>
            <person name="Looney B."/>
            <person name="Miyauchi S."/>
            <person name="Morin E."/>
            <person name="Drula E."/>
            <person name="Courty P.E."/>
            <person name="Kohler A."/>
            <person name="Kuo A."/>
            <person name="LaButti K."/>
            <person name="Pangilinan J."/>
            <person name="Lipzen A."/>
            <person name="Riley R."/>
            <person name="Andreopoulos W."/>
            <person name="He G."/>
            <person name="Johnson J."/>
            <person name="Nolan M."/>
            <person name="Tritt A."/>
            <person name="Barry K.W."/>
            <person name="Grigoriev I.V."/>
            <person name="Nagy L.G."/>
            <person name="Hibbett D."/>
            <person name="Henrissat B."/>
            <person name="Matheny P.B."/>
            <person name="Labbe J."/>
            <person name="Martin F.M."/>
        </authorList>
    </citation>
    <scope>NUCLEOTIDE SEQUENCE</scope>
    <source>
        <strain evidence="1">FP105234-sp</strain>
    </source>
</reference>
<dbReference type="EMBL" id="MU276121">
    <property type="protein sequence ID" value="KAI0041470.1"/>
    <property type="molecule type" value="Genomic_DNA"/>
</dbReference>
<proteinExistence type="predicted"/>
<gene>
    <name evidence="1" type="ORF">FA95DRAFT_694070</name>
</gene>
<accession>A0ACB8RBN0</accession>
<organism evidence="1 2">
    <name type="scientific">Auriscalpium vulgare</name>
    <dbReference type="NCBI Taxonomy" id="40419"/>
    <lineage>
        <taxon>Eukaryota</taxon>
        <taxon>Fungi</taxon>
        <taxon>Dikarya</taxon>
        <taxon>Basidiomycota</taxon>
        <taxon>Agaricomycotina</taxon>
        <taxon>Agaricomycetes</taxon>
        <taxon>Russulales</taxon>
        <taxon>Auriscalpiaceae</taxon>
        <taxon>Auriscalpium</taxon>
    </lineage>
</organism>
<evidence type="ECO:0000313" key="1">
    <source>
        <dbReference type="EMBL" id="KAI0041470.1"/>
    </source>
</evidence>
<sequence length="109" mass="12184">MVTMEEREAKAPLSEIELKSVAIVKAASSRCRFSSLASNWYRARTWPPHIVSCMQRPAKSSRCSEASARNDVSPVDFILKETVHNFLLSLNVANENDCPSQSATQEKNQ</sequence>
<evidence type="ECO:0000313" key="2">
    <source>
        <dbReference type="Proteomes" id="UP000814033"/>
    </source>
</evidence>
<dbReference type="Proteomes" id="UP000814033">
    <property type="component" value="Unassembled WGS sequence"/>
</dbReference>